<dbReference type="InterPro" id="IPR011051">
    <property type="entry name" value="RmlC_Cupin_sf"/>
</dbReference>
<dbReference type="InterPro" id="IPR013096">
    <property type="entry name" value="Cupin_2"/>
</dbReference>
<dbReference type="RefSeq" id="WP_227181342.1">
    <property type="nucleotide sequence ID" value="NZ_JAJBZT010000007.1"/>
</dbReference>
<dbReference type="CDD" id="cd02209">
    <property type="entry name" value="cupin_XRE_C"/>
    <property type="match status" value="1"/>
</dbReference>
<dbReference type="InterPro" id="IPR050807">
    <property type="entry name" value="TransReg_Diox_bact_type"/>
</dbReference>
<dbReference type="Gene3D" id="1.10.260.40">
    <property type="entry name" value="lambda repressor-like DNA-binding domains"/>
    <property type="match status" value="1"/>
</dbReference>
<keyword evidence="1" id="KW-0238">DNA-binding</keyword>
<keyword evidence="4" id="KW-1185">Reference proteome</keyword>
<name>A0ABS8D8T2_9NEIS</name>
<comment type="caution">
    <text evidence="3">The sequence shown here is derived from an EMBL/GenBank/DDBJ whole genome shotgun (WGS) entry which is preliminary data.</text>
</comment>
<sequence>MELKTIKPKKLEVTRAENFPVATESKVVSLGTRVRNARQEQNLTLENASKLCGVSRSTLSKIENELMSPTFDVLQKIIAGLKIEFNSLFGPAPSQGHSGRRAVTKSGEGERYEQGKSYQFEVLANELAHKTMLPFKITVTARHLDDVGKWSRHEGEEFVYVLSGTLRMYTELYTPVDLEVGDSIYYDAKMGHAAISISEQDAVVLWVTTQRPSY</sequence>
<dbReference type="InterPro" id="IPR010982">
    <property type="entry name" value="Lambda_DNA-bd_dom_sf"/>
</dbReference>
<dbReference type="PANTHER" id="PTHR46797:SF20">
    <property type="entry name" value="BLR4304 PROTEIN"/>
    <property type="match status" value="1"/>
</dbReference>
<dbReference type="SMART" id="SM00530">
    <property type="entry name" value="HTH_XRE"/>
    <property type="match status" value="1"/>
</dbReference>
<dbReference type="Gene3D" id="2.60.120.10">
    <property type="entry name" value="Jelly Rolls"/>
    <property type="match status" value="1"/>
</dbReference>
<dbReference type="InterPro" id="IPR014710">
    <property type="entry name" value="RmlC-like_jellyroll"/>
</dbReference>
<accession>A0ABS8D8T2</accession>
<evidence type="ECO:0000313" key="4">
    <source>
        <dbReference type="Proteomes" id="UP001165395"/>
    </source>
</evidence>
<dbReference type="Proteomes" id="UP001165395">
    <property type="component" value="Unassembled WGS sequence"/>
</dbReference>
<dbReference type="SUPFAM" id="SSF47413">
    <property type="entry name" value="lambda repressor-like DNA-binding domains"/>
    <property type="match status" value="1"/>
</dbReference>
<evidence type="ECO:0000313" key="3">
    <source>
        <dbReference type="EMBL" id="MCB6184532.1"/>
    </source>
</evidence>
<dbReference type="PROSITE" id="PS50943">
    <property type="entry name" value="HTH_CROC1"/>
    <property type="match status" value="1"/>
</dbReference>
<proteinExistence type="predicted"/>
<reference evidence="3" key="1">
    <citation type="submission" date="2021-10" db="EMBL/GenBank/DDBJ databases">
        <title>The complete genome sequence of Leeia sp. TBRC 13508.</title>
        <authorList>
            <person name="Charoenyingcharoen P."/>
            <person name="Yukphan P."/>
        </authorList>
    </citation>
    <scope>NUCLEOTIDE SEQUENCE</scope>
    <source>
        <strain evidence="3">TBRC 13508</strain>
    </source>
</reference>
<dbReference type="EMBL" id="JAJBZT010000007">
    <property type="protein sequence ID" value="MCB6184532.1"/>
    <property type="molecule type" value="Genomic_DNA"/>
</dbReference>
<dbReference type="CDD" id="cd00093">
    <property type="entry name" value="HTH_XRE"/>
    <property type="match status" value="1"/>
</dbReference>
<gene>
    <name evidence="3" type="ORF">LIN78_13365</name>
</gene>
<dbReference type="PANTHER" id="PTHR46797">
    <property type="entry name" value="HTH-TYPE TRANSCRIPTIONAL REGULATOR"/>
    <property type="match status" value="1"/>
</dbReference>
<evidence type="ECO:0000259" key="2">
    <source>
        <dbReference type="PROSITE" id="PS50943"/>
    </source>
</evidence>
<dbReference type="Pfam" id="PF01381">
    <property type="entry name" value="HTH_3"/>
    <property type="match status" value="1"/>
</dbReference>
<evidence type="ECO:0000256" key="1">
    <source>
        <dbReference type="ARBA" id="ARBA00023125"/>
    </source>
</evidence>
<protein>
    <submittedName>
        <fullName evidence="3">XRE family transcriptional regulator</fullName>
    </submittedName>
</protein>
<dbReference type="Pfam" id="PF07883">
    <property type="entry name" value="Cupin_2"/>
    <property type="match status" value="1"/>
</dbReference>
<feature type="domain" description="HTH cro/C1-type" evidence="2">
    <location>
        <begin position="34"/>
        <end position="88"/>
    </location>
</feature>
<dbReference type="InterPro" id="IPR001387">
    <property type="entry name" value="Cro/C1-type_HTH"/>
</dbReference>
<dbReference type="SUPFAM" id="SSF51182">
    <property type="entry name" value="RmlC-like cupins"/>
    <property type="match status" value="1"/>
</dbReference>
<organism evidence="3 4">
    <name type="scientific">Leeia speluncae</name>
    <dbReference type="NCBI Taxonomy" id="2884804"/>
    <lineage>
        <taxon>Bacteria</taxon>
        <taxon>Pseudomonadati</taxon>
        <taxon>Pseudomonadota</taxon>
        <taxon>Betaproteobacteria</taxon>
        <taxon>Neisseriales</taxon>
        <taxon>Leeiaceae</taxon>
        <taxon>Leeia</taxon>
    </lineage>
</organism>